<dbReference type="KEGG" id="tin:Tint_2920"/>
<organism evidence="1">
    <name type="scientific">Thiomonas intermedia (strain K12)</name>
    <name type="common">Thiobacillus intermedius</name>
    <dbReference type="NCBI Taxonomy" id="75379"/>
    <lineage>
        <taxon>Bacteria</taxon>
        <taxon>Pseudomonadati</taxon>
        <taxon>Pseudomonadota</taxon>
        <taxon>Betaproteobacteria</taxon>
        <taxon>Burkholderiales</taxon>
        <taxon>Thiomonas</taxon>
    </lineage>
</organism>
<proteinExistence type="predicted"/>
<dbReference type="AlphaFoldDB" id="D5WYT0"/>
<name>D5WYT0_THIK1</name>
<evidence type="ECO:0000313" key="1">
    <source>
        <dbReference type="EMBL" id="ADG32257.1"/>
    </source>
</evidence>
<dbReference type="GO" id="GO:0003676">
    <property type="term" value="F:nucleic acid binding"/>
    <property type="evidence" value="ECO:0007669"/>
    <property type="project" value="InterPro"/>
</dbReference>
<sequence>MTGETEYRLGVRETSDKQLTGMAGEFLVVGQLFKREIQASLTIGNAKGVDVLAFNPSTGKTFTVEVKTVRKPNSFIIKSARIQTERIYVFVVLNAPGCPEAFYIVPGAEILANLTGFFGGSLMYADRQAINRGPLAQYKDNWKAFEA</sequence>
<dbReference type="EMBL" id="CP002021">
    <property type="protein sequence ID" value="ADG32257.1"/>
    <property type="molecule type" value="Genomic_DNA"/>
</dbReference>
<protein>
    <recommendedName>
        <fullName evidence="2">PD(D/E)XK endonuclease domain-containing protein</fullName>
    </recommendedName>
</protein>
<dbReference type="InterPro" id="IPR011856">
    <property type="entry name" value="tRNA_endonuc-like_dom_sf"/>
</dbReference>
<reference evidence="1" key="1">
    <citation type="submission" date="2010-04" db="EMBL/GenBank/DDBJ databases">
        <title>Complete sequence of Thiomonas intermedia K12.</title>
        <authorList>
            <consortium name="US DOE Joint Genome Institute"/>
            <person name="Lucas S."/>
            <person name="Copeland A."/>
            <person name="Lapidus A."/>
            <person name="Cheng J.-F."/>
            <person name="Bruce D."/>
            <person name="Goodwin L."/>
            <person name="Pitluck S."/>
            <person name="Davenport K."/>
            <person name="Detter J.C."/>
            <person name="Han C."/>
            <person name="Tapia R."/>
            <person name="Land M."/>
            <person name="Hauser L."/>
            <person name="Kyrpides N."/>
            <person name="Ovchinnikova G."/>
            <person name="Kerfeld C.A."/>
            <person name="Cannon G.C."/>
            <person name="Heinhorst S."/>
            <person name="Woyke T."/>
        </authorList>
    </citation>
    <scope>NUCLEOTIDE SEQUENCE [LARGE SCALE GENOMIC DNA]</scope>
    <source>
        <strain evidence="1">K12</strain>
    </source>
</reference>
<dbReference type="HOGENOM" id="CLU_1803463_0_0_4"/>
<dbReference type="BioCyc" id="TINT75379:TINT_RS14640-MONOMER"/>
<gene>
    <name evidence="1" type="ordered locus">Tint_2920</name>
</gene>
<dbReference type="Gene3D" id="3.40.1350.10">
    <property type="match status" value="1"/>
</dbReference>
<dbReference type="eggNOG" id="ENOG5033D7S">
    <property type="taxonomic scope" value="Bacteria"/>
</dbReference>
<evidence type="ECO:0008006" key="2">
    <source>
        <dbReference type="Google" id="ProtNLM"/>
    </source>
</evidence>
<accession>D5WYT0</accession>